<sequence length="203" mass="22439">MSFDYNSGPIEVFIVSNDEKGVNGYAEVSAVVHLLSPYTRITTTQLWNTVHASYKVQNNGKNFIHAIAICKFLSAIPENDSASYLSLRQLVRDLIVGDQRELDDETKRELVEIKEVLSDTRRIVEQSSNTMLGDFNGLLQILKSEILCDLKESLSSCVDSLCGRSSGNEFKIDIESSEREVMYGIESSNSGGSENGTGNNVSK</sequence>
<proteinExistence type="predicted"/>
<organismHost>
    <name type="scientific">Cydia pomonella</name>
    <name type="common">Codling moth</name>
    <dbReference type="NCBI Taxonomy" id="82600"/>
</organismHost>
<name>A0A097P143_GVCP</name>
<dbReference type="Pfam" id="PF05073">
    <property type="entry name" value="Baculo_p24"/>
    <property type="match status" value="1"/>
</dbReference>
<evidence type="ECO:0000256" key="1">
    <source>
        <dbReference type="SAM" id="MobiDB-lite"/>
    </source>
</evidence>
<dbReference type="InterPro" id="IPR007765">
    <property type="entry name" value="Baculo_p24"/>
</dbReference>
<organism evidence="2">
    <name type="scientific">Cydia pomonella granulosis virus</name>
    <name type="common">CpGV</name>
    <name type="synonym">Cydia pomonella granulovirus</name>
    <dbReference type="NCBI Taxonomy" id="28289"/>
    <lineage>
        <taxon>Viruses</taxon>
        <taxon>Viruses incertae sedis</taxon>
        <taxon>Naldaviricetes</taxon>
        <taxon>Lefavirales</taxon>
        <taxon>Baculoviridae</taxon>
        <taxon>Betabaculovirus</taxon>
        <taxon>Betabaculovirus cypomonellae</taxon>
    </lineage>
</organism>
<accession>A0A097P143</accession>
<feature type="region of interest" description="Disordered" evidence="1">
    <location>
        <begin position="183"/>
        <end position="203"/>
    </location>
</feature>
<dbReference type="GO" id="GO:0019028">
    <property type="term" value="C:viral capsid"/>
    <property type="evidence" value="ECO:0007669"/>
    <property type="project" value="InterPro"/>
</dbReference>
<gene>
    <name evidence="2" type="primary">orf71</name>
</gene>
<dbReference type="EMBL" id="KM217574">
    <property type="protein sequence ID" value="AIU36855.1"/>
    <property type="molecule type" value="Genomic_DNA"/>
</dbReference>
<protein>
    <submittedName>
        <fullName evidence="2">ORF71 p24 capsid</fullName>
    </submittedName>
</protein>
<feature type="compositionally biased region" description="Low complexity" evidence="1">
    <location>
        <begin position="186"/>
        <end position="203"/>
    </location>
</feature>
<reference evidence="2" key="2">
    <citation type="submission" date="2014-07" db="EMBL/GenBank/DDBJ databases">
        <title>Comparative genomics of CpGV: Evolution of a crop protection agent.</title>
        <authorList>
            <person name="Radtke P.C."/>
            <person name="Jehle J.A."/>
        </authorList>
    </citation>
    <scope>NUCLEOTIDE SEQUENCE</scope>
    <source>
        <strain evidence="2">CpGV-I07</strain>
    </source>
</reference>
<evidence type="ECO:0000313" key="2">
    <source>
        <dbReference type="EMBL" id="AIU36855.1"/>
    </source>
</evidence>
<reference evidence="2" key="1">
    <citation type="journal article" date="2014" name="Proc. Natl. Acad. Sci. U.S.A.">
        <title>Baculovirus resistance in codling moth is virus isolate-dependent and the consequence of a mutation in viral gene pe38.</title>
        <authorList>
            <person name="Gebhardt M.M."/>
            <person name="Eberle K.E."/>
            <person name="Radtke P."/>
            <person name="Jehle J.A."/>
        </authorList>
    </citation>
    <scope>NUCLEOTIDE SEQUENCE</scope>
    <source>
        <strain evidence="2">CpGV-I07</strain>
    </source>
</reference>